<evidence type="ECO:0000256" key="1">
    <source>
        <dbReference type="SAM" id="MobiDB-lite"/>
    </source>
</evidence>
<reference evidence="2" key="1">
    <citation type="journal article" date="2021" name="bioRxiv">
        <title>Whole Genome Assembly and Annotation of Northern Wild Rice, Zizania palustris L., Supports a Whole Genome Duplication in the Zizania Genus.</title>
        <authorList>
            <person name="Haas M."/>
            <person name="Kono T."/>
            <person name="Macchietto M."/>
            <person name="Millas R."/>
            <person name="McGilp L."/>
            <person name="Shao M."/>
            <person name="Duquette J."/>
            <person name="Hirsch C.N."/>
            <person name="Kimball J."/>
        </authorList>
    </citation>
    <scope>NUCLEOTIDE SEQUENCE</scope>
    <source>
        <tissue evidence="2">Fresh leaf tissue</tissue>
    </source>
</reference>
<protein>
    <submittedName>
        <fullName evidence="2">Uncharacterized protein</fullName>
    </submittedName>
</protein>
<dbReference type="EMBL" id="JAAALK010000082">
    <property type="protein sequence ID" value="KAG8085717.1"/>
    <property type="molecule type" value="Genomic_DNA"/>
</dbReference>
<keyword evidence="3" id="KW-1185">Reference proteome</keyword>
<proteinExistence type="predicted"/>
<sequence length="87" mass="9529">MPVTRRLGSCPSTWRVWRSRCDMQWVRWVLGEGAGWSVGARGPMGVEDKRAEHEGQRSREAVRGKAWTGAAGVGKGWGHDVDVAPVG</sequence>
<dbReference type="AlphaFoldDB" id="A0A8J5WAC2"/>
<evidence type="ECO:0000313" key="3">
    <source>
        <dbReference type="Proteomes" id="UP000729402"/>
    </source>
</evidence>
<accession>A0A8J5WAC2</accession>
<name>A0A8J5WAC2_ZIZPA</name>
<gene>
    <name evidence="2" type="ORF">GUJ93_ZPchr0010g11268</name>
</gene>
<dbReference type="Proteomes" id="UP000729402">
    <property type="component" value="Unassembled WGS sequence"/>
</dbReference>
<feature type="region of interest" description="Disordered" evidence="1">
    <location>
        <begin position="41"/>
        <end position="65"/>
    </location>
</feature>
<feature type="compositionally biased region" description="Basic and acidic residues" evidence="1">
    <location>
        <begin position="46"/>
        <end position="63"/>
    </location>
</feature>
<organism evidence="2 3">
    <name type="scientific">Zizania palustris</name>
    <name type="common">Northern wild rice</name>
    <dbReference type="NCBI Taxonomy" id="103762"/>
    <lineage>
        <taxon>Eukaryota</taxon>
        <taxon>Viridiplantae</taxon>
        <taxon>Streptophyta</taxon>
        <taxon>Embryophyta</taxon>
        <taxon>Tracheophyta</taxon>
        <taxon>Spermatophyta</taxon>
        <taxon>Magnoliopsida</taxon>
        <taxon>Liliopsida</taxon>
        <taxon>Poales</taxon>
        <taxon>Poaceae</taxon>
        <taxon>BOP clade</taxon>
        <taxon>Oryzoideae</taxon>
        <taxon>Oryzeae</taxon>
        <taxon>Zizaniinae</taxon>
        <taxon>Zizania</taxon>
    </lineage>
</organism>
<reference evidence="2" key="2">
    <citation type="submission" date="2021-02" db="EMBL/GenBank/DDBJ databases">
        <authorList>
            <person name="Kimball J.A."/>
            <person name="Haas M.W."/>
            <person name="Macchietto M."/>
            <person name="Kono T."/>
            <person name="Duquette J."/>
            <person name="Shao M."/>
        </authorList>
    </citation>
    <scope>NUCLEOTIDE SEQUENCE</scope>
    <source>
        <tissue evidence="2">Fresh leaf tissue</tissue>
    </source>
</reference>
<comment type="caution">
    <text evidence="2">The sequence shown here is derived from an EMBL/GenBank/DDBJ whole genome shotgun (WGS) entry which is preliminary data.</text>
</comment>
<evidence type="ECO:0000313" key="2">
    <source>
        <dbReference type="EMBL" id="KAG8085717.1"/>
    </source>
</evidence>